<dbReference type="SMART" id="SM00165">
    <property type="entry name" value="UBA"/>
    <property type="match status" value="1"/>
</dbReference>
<dbReference type="Gene3D" id="1.10.8.10">
    <property type="entry name" value="DNA helicase RuvA subunit, C-terminal domain"/>
    <property type="match status" value="1"/>
</dbReference>
<feature type="compositionally biased region" description="Acidic residues" evidence="3">
    <location>
        <begin position="42"/>
        <end position="56"/>
    </location>
</feature>
<dbReference type="Proteomes" id="UP000322225">
    <property type="component" value="Chromosome 8"/>
</dbReference>
<dbReference type="AlphaFoldDB" id="A0A5M6BQK7"/>
<feature type="region of interest" description="Disordered" evidence="3">
    <location>
        <begin position="42"/>
        <end position="112"/>
    </location>
</feature>
<dbReference type="InterPro" id="IPR015940">
    <property type="entry name" value="UBA"/>
</dbReference>
<feature type="compositionally biased region" description="Acidic residues" evidence="3">
    <location>
        <begin position="94"/>
        <end position="112"/>
    </location>
</feature>
<dbReference type="RefSeq" id="XP_031857965.1">
    <property type="nucleotide sequence ID" value="XM_032007708.1"/>
</dbReference>
<dbReference type="OrthoDB" id="47801at2759"/>
<gene>
    <name evidence="4" type="ORF">CI109_104869</name>
</gene>
<dbReference type="SUPFAM" id="SSF46934">
    <property type="entry name" value="UBA-like"/>
    <property type="match status" value="1"/>
</dbReference>
<dbReference type="InterPro" id="IPR009060">
    <property type="entry name" value="UBA-like_sf"/>
</dbReference>
<keyword evidence="1" id="KW-0808">Transferase</keyword>
<dbReference type="EMBL" id="CP144058">
    <property type="protein sequence ID" value="WWD20393.1"/>
    <property type="molecule type" value="Genomic_DNA"/>
</dbReference>
<dbReference type="CDD" id="cd23810">
    <property type="entry name" value="UBCc_BIRC6"/>
    <property type="match status" value="1"/>
</dbReference>
<dbReference type="PANTHER" id="PTHR46116">
    <property type="entry name" value="(E3-INDEPENDENT) E2 UBIQUITIN-CONJUGATING ENZYME"/>
    <property type="match status" value="1"/>
</dbReference>
<dbReference type="PANTHER" id="PTHR46116:SF15">
    <property type="entry name" value="(E3-INDEPENDENT) E2 UBIQUITIN-CONJUGATING ENZYME"/>
    <property type="match status" value="1"/>
</dbReference>
<feature type="region of interest" description="Disordered" evidence="3">
    <location>
        <begin position="349"/>
        <end position="390"/>
    </location>
</feature>
<keyword evidence="2" id="KW-0833">Ubl conjugation pathway</keyword>
<dbReference type="InterPro" id="IPR016135">
    <property type="entry name" value="UBQ-conjugating_enzyme/RWD"/>
</dbReference>
<organism evidence="4 5">
    <name type="scientific">Kwoniella shandongensis</name>
    <dbReference type="NCBI Taxonomy" id="1734106"/>
    <lineage>
        <taxon>Eukaryota</taxon>
        <taxon>Fungi</taxon>
        <taxon>Dikarya</taxon>
        <taxon>Basidiomycota</taxon>
        <taxon>Agaricomycotina</taxon>
        <taxon>Tremellomycetes</taxon>
        <taxon>Tremellales</taxon>
        <taxon>Cryptococcaceae</taxon>
        <taxon>Kwoniella</taxon>
    </lineage>
</organism>
<evidence type="ECO:0000256" key="2">
    <source>
        <dbReference type="ARBA" id="ARBA00022786"/>
    </source>
</evidence>
<proteinExistence type="predicted"/>
<reference evidence="4" key="1">
    <citation type="submission" date="2017-08" db="EMBL/GenBank/DDBJ databases">
        <authorList>
            <person name="Cuomo C."/>
            <person name="Billmyre B."/>
            <person name="Heitman J."/>
        </authorList>
    </citation>
    <scope>NUCLEOTIDE SEQUENCE</scope>
    <source>
        <strain evidence="4">CBS 12478</strain>
    </source>
</reference>
<dbReference type="PROSITE" id="PS50127">
    <property type="entry name" value="UBC_2"/>
    <property type="match status" value="1"/>
</dbReference>
<evidence type="ECO:0000256" key="3">
    <source>
        <dbReference type="SAM" id="MobiDB-lite"/>
    </source>
</evidence>
<feature type="compositionally biased region" description="Basic and acidic residues" evidence="3">
    <location>
        <begin position="381"/>
        <end position="390"/>
    </location>
</feature>
<name>A0A5M6BQK7_9TREE</name>
<dbReference type="Gene3D" id="3.10.110.10">
    <property type="entry name" value="Ubiquitin Conjugating Enzyme"/>
    <property type="match status" value="1"/>
</dbReference>
<dbReference type="SUPFAM" id="SSF54495">
    <property type="entry name" value="UBC-like"/>
    <property type="match status" value="1"/>
</dbReference>
<accession>A0A5M6BQK7</accession>
<dbReference type="InterPro" id="IPR000608">
    <property type="entry name" value="UBC"/>
</dbReference>
<evidence type="ECO:0000313" key="4">
    <source>
        <dbReference type="EMBL" id="WWD20393.1"/>
    </source>
</evidence>
<reference evidence="4" key="2">
    <citation type="submission" date="2024-01" db="EMBL/GenBank/DDBJ databases">
        <title>Comparative genomics of Cryptococcus and Kwoniella reveals pathogenesis evolution and contrasting modes of karyotype evolution via chromosome fusion or intercentromeric recombination.</title>
        <authorList>
            <person name="Coelho M.A."/>
            <person name="David-Palma M."/>
            <person name="Shea T."/>
            <person name="Bowers K."/>
            <person name="McGinley-Smith S."/>
            <person name="Mohammad A.W."/>
            <person name="Gnirke A."/>
            <person name="Yurkov A.M."/>
            <person name="Nowrousian M."/>
            <person name="Sun S."/>
            <person name="Cuomo C.A."/>
            <person name="Heitman J."/>
        </authorList>
    </citation>
    <scope>NUCLEOTIDE SEQUENCE</scope>
    <source>
        <strain evidence="4">CBS 12478</strain>
    </source>
</reference>
<evidence type="ECO:0000256" key="1">
    <source>
        <dbReference type="ARBA" id="ARBA00022679"/>
    </source>
</evidence>
<dbReference type="Pfam" id="PF00179">
    <property type="entry name" value="UQ_con"/>
    <property type="match status" value="1"/>
</dbReference>
<protein>
    <submittedName>
        <fullName evidence="4">Uncharacterized protein</fullName>
    </submittedName>
</protein>
<dbReference type="KEGG" id="ksn:43591879"/>
<keyword evidence="5" id="KW-1185">Reference proteome</keyword>
<feature type="compositionally biased region" description="Gly residues" evidence="3">
    <location>
        <begin position="368"/>
        <end position="377"/>
    </location>
</feature>
<dbReference type="SMART" id="SM00212">
    <property type="entry name" value="UBCc"/>
    <property type="match status" value="1"/>
</dbReference>
<dbReference type="GO" id="GO:0061631">
    <property type="term" value="F:ubiquitin conjugating enzyme activity"/>
    <property type="evidence" value="ECO:0007669"/>
    <property type="project" value="TreeGrafter"/>
</dbReference>
<evidence type="ECO:0000313" key="5">
    <source>
        <dbReference type="Proteomes" id="UP000322225"/>
    </source>
</evidence>
<dbReference type="GeneID" id="43591879"/>
<dbReference type="PROSITE" id="PS50030">
    <property type="entry name" value="UBA"/>
    <property type="match status" value="1"/>
</dbReference>
<sequence>MSDDAAFAQLLDMGIPGGRAKAALQRSKGDVMSAAERVFAGEFDDIPSDDEGEEGADLARAGTGNLNGKRLHDADKASGSSSGSRQRRKSTSLVEDDVINGSDDDGISEDGDGFDIGFEEDGDRLLSDPYAGEFFSKDRVEKIVQPVEKERFAEVPLLSDHKIDSVKGGKTRVKLLGRGEWMSGCPEGNEQSYLFQLYSMLEEGQVACPSGCGQSFARNKEQFFALFPDFASYLAYITNNIRARCPKCQHVVCLACGERAGTVTMLNGTAHNQNRLGNWKGISDGSNFVNGDLLHCPNIQGVILGVGLHMIERTFSDEIAVIGSKQASSKAPPSKKIKTSLAAQSKILVGPHDDDDDFDSDYDNRGSGATGSKGTGYAGRATEDRSGQLEAEKAQAVADEKIRALLSHVSIYLPNLHREGGARSSDLLVHPTALAHLRRRSSFVNDLLRNDSLFDMSQRGGLYRALFDWLEIVSGHEALASMLAMPQMRPAKTEHLPNEPGSVLVTYEGSSSPRELLENCVIQAQAALKGLQGIVQEEEAQEVTEEDLRMSKNEVAVIERAKADHAKKDENVLLREFCQRIISSAETIDKSLMETKGKSFVKRMQEQLPRLPGAGVLVKDSGSRGVTDETVIKIYEEWAGRARFQYCDLTTPSESSKKTAYKHAYSGLLQSIDGLDLPKRSLAIAKELAVLTTSLPVAWHSTIFLRVDEARVDAIKAMIIGPEGTPYENGCFVFDIFLPSDYNRVCPQVKSMTTNGGQYRYNPNLYADGKVCLSLLGTWQGPGWISGQSTLLQVLISIQSLILCEEPYLNEPGWSGRGGSTESKAYSANVRRMVMVDAMANNIKSPPHPFENDIKTHFRLKAKSLREQIIKWKALDDGKAIEPDRMSFSLSGNRSNSSDKMTFDKAAAEVRKLLDDLEAKQEEN</sequence>